<name>A0A318TVL8_9BACL</name>
<comment type="caution">
    <text evidence="1">The sequence shown here is derived from an EMBL/GenBank/DDBJ whole genome shotgun (WGS) entry which is preliminary data.</text>
</comment>
<organism evidence="1 2">
    <name type="scientific">Ureibacillus chungkukjangi</name>
    <dbReference type="NCBI Taxonomy" id="1202712"/>
    <lineage>
        <taxon>Bacteria</taxon>
        <taxon>Bacillati</taxon>
        <taxon>Bacillota</taxon>
        <taxon>Bacilli</taxon>
        <taxon>Bacillales</taxon>
        <taxon>Caryophanaceae</taxon>
        <taxon>Ureibacillus</taxon>
    </lineage>
</organism>
<evidence type="ECO:0000313" key="2">
    <source>
        <dbReference type="Proteomes" id="UP000247416"/>
    </source>
</evidence>
<proteinExistence type="predicted"/>
<evidence type="ECO:0000313" key="1">
    <source>
        <dbReference type="EMBL" id="PYF07897.1"/>
    </source>
</evidence>
<dbReference type="EMBL" id="QJTJ01000003">
    <property type="protein sequence ID" value="PYF07897.1"/>
    <property type="molecule type" value="Genomic_DNA"/>
</dbReference>
<sequence>MNLIDIQLKDELVKLYKYRNTVHVESELIFGVFFLHLDSQKTTELIP</sequence>
<protein>
    <submittedName>
        <fullName evidence="1">Uncharacterized protein</fullName>
    </submittedName>
</protein>
<dbReference type="Proteomes" id="UP000247416">
    <property type="component" value="Unassembled WGS sequence"/>
</dbReference>
<gene>
    <name evidence="1" type="ORF">BJ095_10364</name>
</gene>
<dbReference type="AlphaFoldDB" id="A0A318TVL8"/>
<reference evidence="1 2" key="1">
    <citation type="submission" date="2018-06" db="EMBL/GenBank/DDBJ databases">
        <title>Genomic Encyclopedia of Archaeal and Bacterial Type Strains, Phase II (KMG-II): from individual species to whole genera.</title>
        <authorList>
            <person name="Goeker M."/>
        </authorList>
    </citation>
    <scope>NUCLEOTIDE SEQUENCE [LARGE SCALE GENOMIC DNA]</scope>
    <source>
        <strain evidence="1 2">KACC 16626</strain>
    </source>
</reference>
<accession>A0A318TVL8</accession>
<keyword evidence="2" id="KW-1185">Reference proteome</keyword>